<dbReference type="Gene3D" id="1.10.10.10">
    <property type="entry name" value="Winged helix-like DNA-binding domain superfamily/Winged helix DNA-binding domain"/>
    <property type="match status" value="1"/>
</dbReference>
<sequence>MSTPDPDELDRRSMQRLAAGDDAALDELMERHGPAVYRLLLGLLQNPEDALDLAQETFVRLYRARARFRRTDRLVPWLYTIATNLARNRLRWRQRHPTISWESLAGEDRADPVPATPSTPQTASSPADQLMTEERLEAVRRAVAELPASLREVVVLCEWEGLSQAEAATVLGTTVKGVESRLYRARQILRARLQPWL</sequence>
<evidence type="ECO:0000256" key="4">
    <source>
        <dbReference type="ARBA" id="ARBA00023125"/>
    </source>
</evidence>
<feature type="region of interest" description="Disordered" evidence="6">
    <location>
        <begin position="103"/>
        <end position="129"/>
    </location>
</feature>
<dbReference type="InterPro" id="IPR013325">
    <property type="entry name" value="RNA_pol_sigma_r2"/>
</dbReference>
<evidence type="ECO:0000256" key="5">
    <source>
        <dbReference type="ARBA" id="ARBA00023163"/>
    </source>
</evidence>
<evidence type="ECO:0000313" key="9">
    <source>
        <dbReference type="EMBL" id="NGO39293.1"/>
    </source>
</evidence>
<dbReference type="SUPFAM" id="SSF88946">
    <property type="entry name" value="Sigma2 domain of RNA polymerase sigma factors"/>
    <property type="match status" value="1"/>
</dbReference>
<organism evidence="9 10">
    <name type="scientific">Limisphaera ngatamarikiensis</name>
    <dbReference type="NCBI Taxonomy" id="1324935"/>
    <lineage>
        <taxon>Bacteria</taxon>
        <taxon>Pseudomonadati</taxon>
        <taxon>Verrucomicrobiota</taxon>
        <taxon>Verrucomicrobiia</taxon>
        <taxon>Limisphaerales</taxon>
        <taxon>Limisphaeraceae</taxon>
        <taxon>Limisphaera</taxon>
    </lineage>
</organism>
<dbReference type="CDD" id="cd06171">
    <property type="entry name" value="Sigma70_r4"/>
    <property type="match status" value="1"/>
</dbReference>
<evidence type="ECO:0000259" key="8">
    <source>
        <dbReference type="Pfam" id="PF08281"/>
    </source>
</evidence>
<dbReference type="Pfam" id="PF04542">
    <property type="entry name" value="Sigma70_r2"/>
    <property type="match status" value="1"/>
</dbReference>
<evidence type="ECO:0000313" key="10">
    <source>
        <dbReference type="Proteomes" id="UP000477311"/>
    </source>
</evidence>
<dbReference type="InterPro" id="IPR013324">
    <property type="entry name" value="RNA_pol_sigma_r3/r4-like"/>
</dbReference>
<feature type="domain" description="RNA polymerase sigma factor 70 region 4 type 2" evidence="8">
    <location>
        <begin position="137"/>
        <end position="187"/>
    </location>
</feature>
<dbReference type="AlphaFoldDB" id="A0A6M1RNP8"/>
<dbReference type="Pfam" id="PF08281">
    <property type="entry name" value="Sigma70_r4_2"/>
    <property type="match status" value="1"/>
</dbReference>
<dbReference type="Gene3D" id="1.10.1740.10">
    <property type="match status" value="1"/>
</dbReference>
<dbReference type="InterPro" id="IPR036388">
    <property type="entry name" value="WH-like_DNA-bd_sf"/>
</dbReference>
<keyword evidence="4" id="KW-0238">DNA-binding</keyword>
<dbReference type="NCBIfam" id="TIGR02937">
    <property type="entry name" value="sigma70-ECF"/>
    <property type="match status" value="1"/>
</dbReference>
<dbReference type="Proteomes" id="UP000477311">
    <property type="component" value="Unassembled WGS sequence"/>
</dbReference>
<keyword evidence="3" id="KW-0731">Sigma factor</keyword>
<dbReference type="SUPFAM" id="SSF88659">
    <property type="entry name" value="Sigma3 and sigma4 domains of RNA polymerase sigma factors"/>
    <property type="match status" value="1"/>
</dbReference>
<dbReference type="PANTHER" id="PTHR43133">
    <property type="entry name" value="RNA POLYMERASE ECF-TYPE SIGMA FACTO"/>
    <property type="match status" value="1"/>
</dbReference>
<dbReference type="InterPro" id="IPR039425">
    <property type="entry name" value="RNA_pol_sigma-70-like"/>
</dbReference>
<evidence type="ECO:0000256" key="1">
    <source>
        <dbReference type="ARBA" id="ARBA00010641"/>
    </source>
</evidence>
<reference evidence="9 10" key="1">
    <citation type="submission" date="2020-02" db="EMBL/GenBank/DDBJ databases">
        <title>Draft genome sequence of Limisphaera ngatamarikiensis NGM72.4T, a thermophilic Verrucomicrobia grouped in subdivision 3.</title>
        <authorList>
            <person name="Carere C.R."/>
            <person name="Steen J."/>
            <person name="Hugenholtz P."/>
            <person name="Stott M.B."/>
        </authorList>
    </citation>
    <scope>NUCLEOTIDE SEQUENCE [LARGE SCALE GENOMIC DNA]</scope>
    <source>
        <strain evidence="9 10">NGM72.4</strain>
    </source>
</reference>
<dbReference type="RefSeq" id="WP_165107233.1">
    <property type="nucleotide sequence ID" value="NZ_JAAKYA010000052.1"/>
</dbReference>
<dbReference type="GO" id="GO:0006352">
    <property type="term" value="P:DNA-templated transcription initiation"/>
    <property type="evidence" value="ECO:0007669"/>
    <property type="project" value="InterPro"/>
</dbReference>
<evidence type="ECO:0000256" key="3">
    <source>
        <dbReference type="ARBA" id="ARBA00023082"/>
    </source>
</evidence>
<dbReference type="InterPro" id="IPR007627">
    <property type="entry name" value="RNA_pol_sigma70_r2"/>
</dbReference>
<dbReference type="PANTHER" id="PTHR43133:SF8">
    <property type="entry name" value="RNA POLYMERASE SIGMA FACTOR HI_1459-RELATED"/>
    <property type="match status" value="1"/>
</dbReference>
<feature type="compositionally biased region" description="Polar residues" evidence="6">
    <location>
        <begin position="116"/>
        <end position="127"/>
    </location>
</feature>
<dbReference type="GO" id="GO:0016987">
    <property type="term" value="F:sigma factor activity"/>
    <property type="evidence" value="ECO:0007669"/>
    <property type="project" value="UniProtKB-KW"/>
</dbReference>
<keyword evidence="2" id="KW-0805">Transcription regulation</keyword>
<evidence type="ECO:0000259" key="7">
    <source>
        <dbReference type="Pfam" id="PF04542"/>
    </source>
</evidence>
<dbReference type="GO" id="GO:0003677">
    <property type="term" value="F:DNA binding"/>
    <property type="evidence" value="ECO:0007669"/>
    <property type="project" value="UniProtKB-KW"/>
</dbReference>
<dbReference type="InterPro" id="IPR014284">
    <property type="entry name" value="RNA_pol_sigma-70_dom"/>
</dbReference>
<name>A0A6M1RNP8_9BACT</name>
<proteinExistence type="inferred from homology"/>
<keyword evidence="5" id="KW-0804">Transcription</keyword>
<comment type="similarity">
    <text evidence="1">Belongs to the sigma-70 factor family. ECF subfamily.</text>
</comment>
<evidence type="ECO:0000256" key="6">
    <source>
        <dbReference type="SAM" id="MobiDB-lite"/>
    </source>
</evidence>
<gene>
    <name evidence="9" type="ORF">G4L39_07760</name>
</gene>
<protein>
    <submittedName>
        <fullName evidence="9">Sigma-70 family RNA polymerase sigma factor</fullName>
    </submittedName>
</protein>
<feature type="domain" description="RNA polymerase sigma-70 region 2" evidence="7">
    <location>
        <begin position="28"/>
        <end position="95"/>
    </location>
</feature>
<accession>A0A6M1RNP8</accession>
<comment type="caution">
    <text evidence="9">The sequence shown here is derived from an EMBL/GenBank/DDBJ whole genome shotgun (WGS) entry which is preliminary data.</text>
</comment>
<evidence type="ECO:0000256" key="2">
    <source>
        <dbReference type="ARBA" id="ARBA00023015"/>
    </source>
</evidence>
<dbReference type="EMBL" id="JAAKYA010000052">
    <property type="protein sequence ID" value="NGO39293.1"/>
    <property type="molecule type" value="Genomic_DNA"/>
</dbReference>
<keyword evidence="10" id="KW-1185">Reference proteome</keyword>
<dbReference type="InterPro" id="IPR013249">
    <property type="entry name" value="RNA_pol_sigma70_r4_t2"/>
</dbReference>